<comment type="similarity">
    <text evidence="2">Belongs to the YkuD family.</text>
</comment>
<dbReference type="UniPathway" id="UPA00219"/>
<dbReference type="PROSITE" id="PS52029">
    <property type="entry name" value="LD_TPASE"/>
    <property type="match status" value="1"/>
</dbReference>
<keyword evidence="5 7" id="KW-0573">Peptidoglycan synthesis</keyword>
<evidence type="ECO:0000256" key="6">
    <source>
        <dbReference type="ARBA" id="ARBA00023316"/>
    </source>
</evidence>
<dbReference type="GO" id="GO:0009252">
    <property type="term" value="P:peptidoglycan biosynthetic process"/>
    <property type="evidence" value="ECO:0007669"/>
    <property type="project" value="UniProtKB-UniPathway"/>
</dbReference>
<feature type="signal peptide" evidence="8">
    <location>
        <begin position="1"/>
        <end position="24"/>
    </location>
</feature>
<feature type="active site" description="Proton donor/acceptor" evidence="7">
    <location>
        <position position="162"/>
    </location>
</feature>
<dbReference type="PANTHER" id="PTHR36699">
    <property type="entry name" value="LD-TRANSPEPTIDASE"/>
    <property type="match status" value="1"/>
</dbReference>
<dbReference type="AlphaFoldDB" id="A0A2S7SZZ1"/>
<evidence type="ECO:0000313" key="10">
    <source>
        <dbReference type="EMBL" id="PQJ12258.1"/>
    </source>
</evidence>
<dbReference type="OrthoDB" id="9809748at2"/>
<evidence type="ECO:0000313" key="11">
    <source>
        <dbReference type="Proteomes" id="UP000239872"/>
    </source>
</evidence>
<dbReference type="RefSeq" id="WP_105037142.1">
    <property type="nucleotide sequence ID" value="NZ_PPSL01000001.1"/>
</dbReference>
<keyword evidence="3" id="KW-0808">Transferase</keyword>
<dbReference type="InterPro" id="IPR038063">
    <property type="entry name" value="Transpep_catalytic_dom"/>
</dbReference>
<evidence type="ECO:0000259" key="9">
    <source>
        <dbReference type="PROSITE" id="PS52029"/>
    </source>
</evidence>
<evidence type="ECO:0000256" key="3">
    <source>
        <dbReference type="ARBA" id="ARBA00022679"/>
    </source>
</evidence>
<dbReference type="PANTHER" id="PTHR36699:SF1">
    <property type="entry name" value="L,D-TRANSPEPTIDASE YAFK-RELATED"/>
    <property type="match status" value="1"/>
</dbReference>
<name>A0A2S7SZZ1_9BACT</name>
<dbReference type="CDD" id="cd16913">
    <property type="entry name" value="YkuD_like"/>
    <property type="match status" value="1"/>
</dbReference>
<protein>
    <recommendedName>
        <fullName evidence="9">L,D-TPase catalytic domain-containing protein</fullName>
    </recommendedName>
</protein>
<gene>
    <name evidence="10" type="ORF">CJD36_000430</name>
</gene>
<dbReference type="InterPro" id="IPR005490">
    <property type="entry name" value="LD_TPept_cat_dom"/>
</dbReference>
<evidence type="ECO:0000256" key="5">
    <source>
        <dbReference type="ARBA" id="ARBA00022984"/>
    </source>
</evidence>
<reference evidence="10 11" key="1">
    <citation type="submission" date="2018-01" db="EMBL/GenBank/DDBJ databases">
        <title>A novel member of the phylum Bacteroidetes isolated from glacier ice.</title>
        <authorList>
            <person name="Liu Q."/>
            <person name="Xin Y.-H."/>
        </authorList>
    </citation>
    <scope>NUCLEOTIDE SEQUENCE [LARGE SCALE GENOMIC DNA]</scope>
    <source>
        <strain evidence="10 11">RB1R16</strain>
    </source>
</reference>
<keyword evidence="8" id="KW-0732">Signal</keyword>
<feature type="chain" id="PRO_5015398207" description="L,D-TPase catalytic domain-containing protein" evidence="8">
    <location>
        <begin position="25"/>
        <end position="256"/>
    </location>
</feature>
<accession>A0A2S7SZZ1</accession>
<comment type="caution">
    <text evidence="10">The sequence shown here is derived from an EMBL/GenBank/DDBJ whole genome shotgun (WGS) entry which is preliminary data.</text>
</comment>
<feature type="active site" description="Nucleophile" evidence="7">
    <location>
        <position position="170"/>
    </location>
</feature>
<evidence type="ECO:0000256" key="4">
    <source>
        <dbReference type="ARBA" id="ARBA00022960"/>
    </source>
</evidence>
<proteinExistence type="inferred from homology"/>
<dbReference type="SUPFAM" id="SSF141523">
    <property type="entry name" value="L,D-transpeptidase catalytic domain-like"/>
    <property type="match status" value="1"/>
</dbReference>
<dbReference type="GO" id="GO:0004180">
    <property type="term" value="F:carboxypeptidase activity"/>
    <property type="evidence" value="ECO:0007669"/>
    <property type="project" value="UniProtKB-ARBA"/>
</dbReference>
<evidence type="ECO:0000256" key="2">
    <source>
        <dbReference type="ARBA" id="ARBA00005992"/>
    </source>
</evidence>
<dbReference type="Pfam" id="PF03734">
    <property type="entry name" value="YkuD"/>
    <property type="match status" value="1"/>
</dbReference>
<keyword evidence="4 7" id="KW-0133">Cell shape</keyword>
<keyword evidence="6 7" id="KW-0961">Cell wall biogenesis/degradation</keyword>
<dbReference type="GO" id="GO:0071555">
    <property type="term" value="P:cell wall organization"/>
    <property type="evidence" value="ECO:0007669"/>
    <property type="project" value="UniProtKB-UniRule"/>
</dbReference>
<evidence type="ECO:0000256" key="1">
    <source>
        <dbReference type="ARBA" id="ARBA00004752"/>
    </source>
</evidence>
<comment type="pathway">
    <text evidence="1 7">Cell wall biogenesis; peptidoglycan biosynthesis.</text>
</comment>
<sequence length="256" mass="29532">MNRATFRVTGLFIVAFLLSLPGYAQTDAQNFKNFQLSCPRVSDAWKKYNDSLASNFKRKNLNYPAKDIYLRAFKAQNELEVWGRNNENSPYTLIKMFHICALSGVLGPKRGEGDRQVPEGYYFIDDFNPKSDYYLSMLLNYPNYSDNLLATKPRKGGDIYIHGGCVTVGCMPMTDEGIQELYTLCLNAKVNGEENIPVHIFPTRMTPKGMEYLKREYINYPESIAFWNTLKPGYDYFEKNHKILPVMYSPDGYYVN</sequence>
<dbReference type="EMBL" id="PPSL01000001">
    <property type="protein sequence ID" value="PQJ12258.1"/>
    <property type="molecule type" value="Genomic_DNA"/>
</dbReference>
<dbReference type="GO" id="GO:0008360">
    <property type="term" value="P:regulation of cell shape"/>
    <property type="evidence" value="ECO:0007669"/>
    <property type="project" value="UniProtKB-UniRule"/>
</dbReference>
<keyword evidence="11" id="KW-1185">Reference proteome</keyword>
<evidence type="ECO:0000256" key="8">
    <source>
        <dbReference type="SAM" id="SignalP"/>
    </source>
</evidence>
<dbReference type="Proteomes" id="UP000239872">
    <property type="component" value="Unassembled WGS sequence"/>
</dbReference>
<evidence type="ECO:0000256" key="7">
    <source>
        <dbReference type="PROSITE-ProRule" id="PRU01373"/>
    </source>
</evidence>
<feature type="domain" description="L,D-TPase catalytic" evidence="9">
    <location>
        <begin position="68"/>
        <end position="201"/>
    </location>
</feature>
<organism evidence="10 11">
    <name type="scientific">Flavipsychrobacter stenotrophus</name>
    <dbReference type="NCBI Taxonomy" id="2077091"/>
    <lineage>
        <taxon>Bacteria</taxon>
        <taxon>Pseudomonadati</taxon>
        <taxon>Bacteroidota</taxon>
        <taxon>Chitinophagia</taxon>
        <taxon>Chitinophagales</taxon>
        <taxon>Chitinophagaceae</taxon>
        <taxon>Flavipsychrobacter</taxon>
    </lineage>
</organism>
<dbReference type="GO" id="GO:0016740">
    <property type="term" value="F:transferase activity"/>
    <property type="evidence" value="ECO:0007669"/>
    <property type="project" value="UniProtKB-KW"/>
</dbReference>